<sequence>MSDNVPPPPPPAQSQNETLLQALLTSQKALTDSVALLTTQMSSKADQRSRSEKPAVFAGDGDSADARRFLAAFSVYGWNSKREMNVQDADGQYYRNDRVWISTALSFMVKDAALWATPYMEEYSLGRPIFDNNWATFEAAFKLRFESVDEKEDAKHRLKALHQDKMTVAEYTAKFKELMGRTGYSTEDLRDRFYDNLSRAFRDRLVLAIGRSTKTFDELVQTSIEVDNHFRQYDAEKRLEAQARPQGPRPFWSNRQLPNPPRTSPFPAAAPAPTFPTRDPNAMDIDANRTRADWLRLMNGKCFGCGSTEHRQRDGGHEREICNWCRRNGHREAVCFNRWLGRPRGTSGQRVAATETPTTEQALPAPPAAAPTTPTPAQTAPSTGLDALIAQMEQLQMQIATIRAEQRF</sequence>
<accession>A0AAW0ATR1</accession>
<gene>
    <name evidence="3" type="ORF">VNI00_018829</name>
</gene>
<proteinExistence type="predicted"/>
<feature type="region of interest" description="Disordered" evidence="1">
    <location>
        <begin position="241"/>
        <end position="284"/>
    </location>
</feature>
<dbReference type="InterPro" id="IPR005162">
    <property type="entry name" value="Retrotrans_gag_dom"/>
</dbReference>
<feature type="region of interest" description="Disordered" evidence="1">
    <location>
        <begin position="344"/>
        <end position="382"/>
    </location>
</feature>
<organism evidence="3 4">
    <name type="scientific">Paramarasmius palmivorus</name>
    <dbReference type="NCBI Taxonomy" id="297713"/>
    <lineage>
        <taxon>Eukaryota</taxon>
        <taxon>Fungi</taxon>
        <taxon>Dikarya</taxon>
        <taxon>Basidiomycota</taxon>
        <taxon>Agaricomycotina</taxon>
        <taxon>Agaricomycetes</taxon>
        <taxon>Agaricomycetidae</taxon>
        <taxon>Agaricales</taxon>
        <taxon>Marasmiineae</taxon>
        <taxon>Marasmiaceae</taxon>
        <taxon>Paramarasmius</taxon>
    </lineage>
</organism>
<protein>
    <recommendedName>
        <fullName evidence="2">Retrotransposon gag domain-containing protein</fullName>
    </recommendedName>
</protein>
<name>A0AAW0ATR1_9AGAR</name>
<evidence type="ECO:0000256" key="1">
    <source>
        <dbReference type="SAM" id="MobiDB-lite"/>
    </source>
</evidence>
<evidence type="ECO:0000259" key="2">
    <source>
        <dbReference type="Pfam" id="PF03732"/>
    </source>
</evidence>
<dbReference type="Pfam" id="PF03732">
    <property type="entry name" value="Retrotrans_gag"/>
    <property type="match status" value="1"/>
</dbReference>
<dbReference type="PANTHER" id="PTHR15503">
    <property type="entry name" value="LDOC1 RELATED"/>
    <property type="match status" value="1"/>
</dbReference>
<dbReference type="AlphaFoldDB" id="A0AAW0ATR1"/>
<feature type="compositionally biased region" description="Low complexity" evidence="1">
    <location>
        <begin position="370"/>
        <end position="381"/>
    </location>
</feature>
<feature type="compositionally biased region" description="Pro residues" evidence="1">
    <location>
        <begin position="258"/>
        <end position="274"/>
    </location>
</feature>
<feature type="compositionally biased region" description="Low complexity" evidence="1">
    <location>
        <begin position="352"/>
        <end position="363"/>
    </location>
</feature>
<dbReference type="Proteomes" id="UP001383192">
    <property type="component" value="Unassembled WGS sequence"/>
</dbReference>
<keyword evidence="4" id="KW-1185">Reference proteome</keyword>
<dbReference type="EMBL" id="JAYKXP010000278">
    <property type="protein sequence ID" value="KAK7016752.1"/>
    <property type="molecule type" value="Genomic_DNA"/>
</dbReference>
<dbReference type="PANTHER" id="PTHR15503:SF36">
    <property type="entry name" value="RETROTRANSPOSON GAG-LIKE PROTEIN 5"/>
    <property type="match status" value="1"/>
</dbReference>
<dbReference type="InterPro" id="IPR032567">
    <property type="entry name" value="RTL1-rel"/>
</dbReference>
<feature type="domain" description="Retrotransposon gag" evidence="2">
    <location>
        <begin position="111"/>
        <end position="197"/>
    </location>
</feature>
<reference evidence="3 4" key="1">
    <citation type="submission" date="2024-01" db="EMBL/GenBank/DDBJ databases">
        <title>A draft genome for a cacao thread blight-causing isolate of Paramarasmius palmivorus.</title>
        <authorList>
            <person name="Baruah I.K."/>
            <person name="Bukari Y."/>
            <person name="Amoako-Attah I."/>
            <person name="Meinhardt L.W."/>
            <person name="Bailey B.A."/>
            <person name="Cohen S.P."/>
        </authorList>
    </citation>
    <scope>NUCLEOTIDE SEQUENCE [LARGE SCALE GENOMIC DNA]</scope>
    <source>
        <strain evidence="3 4">GH-12</strain>
    </source>
</reference>
<comment type="caution">
    <text evidence="3">The sequence shown here is derived from an EMBL/GenBank/DDBJ whole genome shotgun (WGS) entry which is preliminary data.</text>
</comment>
<evidence type="ECO:0000313" key="4">
    <source>
        <dbReference type="Proteomes" id="UP001383192"/>
    </source>
</evidence>
<evidence type="ECO:0000313" key="3">
    <source>
        <dbReference type="EMBL" id="KAK7016752.1"/>
    </source>
</evidence>